<organism evidence="1 2">
    <name type="scientific">Candidatus Dojkabacteria bacterium</name>
    <dbReference type="NCBI Taxonomy" id="2099670"/>
    <lineage>
        <taxon>Bacteria</taxon>
        <taxon>Candidatus Dojkabacteria</taxon>
    </lineage>
</organism>
<sequence>MRKLPLLEKNAILSIEVSRNSISSVLAYSHYEINRNYLLTDKSVIDSEADPVGESEFWSNYFNALSKKFNWDFLNQSPKDYFLGKIMAFEDEGQGLGAIQIQISPSIKKEKEIFVALHNFLPGADLSASGITEDNTQLANLAEKLGYDELIMLDMNLMRFDLSWVYNSKKDKSWQEFHSKIDWDKKLPLIDAIRDSRLKAFSTMDLENPQIYNKWANFILKPVMKTNDAVIQDLLRSYVTVQLLTIHNNAQNRLNNFAIKRKKSGLILKGDVLGLLQYKQLVLSVLDGLQIRGAFDLLVDYNNVFTLLGRQYSEGINATKFIVTKSVVFDSKDRVYVFEVPGRHEEKKAVFLGSASSVNSKSRDISAVSGEFVIKDLSGFASGESYVFEGSFAKGAYVEGFDKKIEFTSGNEQDSISKVILDTRHKPVTYGPDYRSNLRKFSRWFVE</sequence>
<reference evidence="1" key="1">
    <citation type="submission" date="2020-04" db="EMBL/GenBank/DDBJ databases">
        <authorList>
            <person name="Zhang T."/>
        </authorList>
    </citation>
    <scope>NUCLEOTIDE SEQUENCE</scope>
    <source>
        <strain evidence="1">HKST-UBA16</strain>
    </source>
</reference>
<proteinExistence type="predicted"/>
<reference evidence="1" key="2">
    <citation type="journal article" date="2021" name="Microbiome">
        <title>Successional dynamics and alternative stable states in a saline activated sludge microbial community over 9 years.</title>
        <authorList>
            <person name="Wang Y."/>
            <person name="Ye J."/>
            <person name="Ju F."/>
            <person name="Liu L."/>
            <person name="Boyd J.A."/>
            <person name="Deng Y."/>
            <person name="Parks D.H."/>
            <person name="Jiang X."/>
            <person name="Yin X."/>
            <person name="Woodcroft B.J."/>
            <person name="Tyson G.W."/>
            <person name="Hugenholtz P."/>
            <person name="Polz M.F."/>
            <person name="Zhang T."/>
        </authorList>
    </citation>
    <scope>NUCLEOTIDE SEQUENCE</scope>
    <source>
        <strain evidence="1">HKST-UBA16</strain>
    </source>
</reference>
<dbReference type="AlphaFoldDB" id="A0A955HWW6"/>
<protein>
    <submittedName>
        <fullName evidence="1">Uncharacterized protein</fullName>
    </submittedName>
</protein>
<accession>A0A955HWW6</accession>
<name>A0A955HWW6_9BACT</name>
<comment type="caution">
    <text evidence="1">The sequence shown here is derived from an EMBL/GenBank/DDBJ whole genome shotgun (WGS) entry which is preliminary data.</text>
</comment>
<evidence type="ECO:0000313" key="1">
    <source>
        <dbReference type="EMBL" id="MCA9374875.1"/>
    </source>
</evidence>
<gene>
    <name evidence="1" type="ORF">KC622_00935</name>
</gene>
<evidence type="ECO:0000313" key="2">
    <source>
        <dbReference type="Proteomes" id="UP000748332"/>
    </source>
</evidence>
<dbReference type="Proteomes" id="UP000748332">
    <property type="component" value="Unassembled WGS sequence"/>
</dbReference>
<dbReference type="EMBL" id="JAGQLM010000038">
    <property type="protein sequence ID" value="MCA9374875.1"/>
    <property type="molecule type" value="Genomic_DNA"/>
</dbReference>